<gene>
    <name evidence="2" type="ORF">GPUH_LOCUS23005</name>
</gene>
<dbReference type="OrthoDB" id="755951at2759"/>
<feature type="domain" description="Trehalose-6-phosphate phosphatase helical bundle" evidence="1">
    <location>
        <begin position="1"/>
        <end position="95"/>
    </location>
</feature>
<keyword evidence="3" id="KW-1185">Reference proteome</keyword>
<protein>
    <submittedName>
        <fullName evidence="4">T6PP_N domain-containing protein</fullName>
    </submittedName>
</protein>
<reference evidence="2 3" key="2">
    <citation type="submission" date="2018-11" db="EMBL/GenBank/DDBJ databases">
        <authorList>
            <consortium name="Pathogen Informatics"/>
        </authorList>
    </citation>
    <scope>NUCLEOTIDE SEQUENCE [LARGE SCALE GENOMIC DNA]</scope>
</reference>
<sequence length="104" mass="12139">MLQTRNVRRQIVERVLKGIPIRTHFAISLKNAMDSMALSCEANSTILNLRTTSDESIVEQASFEIKNELDEFEKDLSFLKFIQSDDVYNVEQFVEVRLHLIIFF</sequence>
<dbReference type="EMBL" id="UYRT01096556">
    <property type="protein sequence ID" value="VDN40842.1"/>
    <property type="molecule type" value="Genomic_DNA"/>
</dbReference>
<evidence type="ECO:0000259" key="1">
    <source>
        <dbReference type="Pfam" id="PF18572"/>
    </source>
</evidence>
<dbReference type="InterPro" id="IPR041064">
    <property type="entry name" value="T6PP_helical"/>
</dbReference>
<dbReference type="Pfam" id="PF18572">
    <property type="entry name" value="T6PP_N"/>
    <property type="match status" value="1"/>
</dbReference>
<evidence type="ECO:0000313" key="4">
    <source>
        <dbReference type="WBParaSite" id="GPUH_0002303401-mRNA-1"/>
    </source>
</evidence>
<dbReference type="WBParaSite" id="GPUH_0002303401-mRNA-1">
    <property type="protein sequence ID" value="GPUH_0002303401-mRNA-1"/>
    <property type="gene ID" value="GPUH_0002303401"/>
</dbReference>
<name>A0A183EPW5_9BILA</name>
<reference evidence="4" key="1">
    <citation type="submission" date="2016-06" db="UniProtKB">
        <authorList>
            <consortium name="WormBaseParasite"/>
        </authorList>
    </citation>
    <scope>IDENTIFICATION</scope>
</reference>
<evidence type="ECO:0000313" key="3">
    <source>
        <dbReference type="Proteomes" id="UP000271098"/>
    </source>
</evidence>
<dbReference type="Gene3D" id="1.20.58.1800">
    <property type="match status" value="1"/>
</dbReference>
<evidence type="ECO:0000313" key="2">
    <source>
        <dbReference type="EMBL" id="VDN40842.1"/>
    </source>
</evidence>
<organism evidence="4">
    <name type="scientific">Gongylonema pulchrum</name>
    <dbReference type="NCBI Taxonomy" id="637853"/>
    <lineage>
        <taxon>Eukaryota</taxon>
        <taxon>Metazoa</taxon>
        <taxon>Ecdysozoa</taxon>
        <taxon>Nematoda</taxon>
        <taxon>Chromadorea</taxon>
        <taxon>Rhabditida</taxon>
        <taxon>Spirurina</taxon>
        <taxon>Spiruromorpha</taxon>
        <taxon>Spiruroidea</taxon>
        <taxon>Gongylonematidae</taxon>
        <taxon>Gongylonema</taxon>
    </lineage>
</organism>
<proteinExistence type="predicted"/>
<dbReference type="Proteomes" id="UP000271098">
    <property type="component" value="Unassembled WGS sequence"/>
</dbReference>
<dbReference type="AlphaFoldDB" id="A0A183EPW5"/>
<accession>A0A183EPW5</accession>